<evidence type="ECO:0000256" key="1">
    <source>
        <dbReference type="ARBA" id="ARBA00023180"/>
    </source>
</evidence>
<comment type="caution">
    <text evidence="4">The sequence shown here is derived from an EMBL/GenBank/DDBJ whole genome shotgun (WGS) entry which is preliminary data.</text>
</comment>
<dbReference type="Proteomes" id="UP000692954">
    <property type="component" value="Unassembled WGS sequence"/>
</dbReference>
<feature type="domain" description="PSI" evidence="3">
    <location>
        <begin position="1746"/>
        <end position="1792"/>
    </location>
</feature>
<dbReference type="SMART" id="SM00423">
    <property type="entry name" value="PSI"/>
    <property type="match status" value="5"/>
</dbReference>
<gene>
    <name evidence="4" type="ORF">PSON_ATCC_30995.1.T0610180</name>
</gene>
<feature type="signal peptide" evidence="2">
    <location>
        <begin position="1"/>
        <end position="19"/>
    </location>
</feature>
<dbReference type="InterPro" id="IPR002895">
    <property type="entry name" value="Paramecium_SA"/>
</dbReference>
<dbReference type="SMART" id="SM00639">
    <property type="entry name" value="PSA"/>
    <property type="match status" value="27"/>
</dbReference>
<feature type="domain" description="PSI" evidence="3">
    <location>
        <begin position="1810"/>
        <end position="1859"/>
    </location>
</feature>
<evidence type="ECO:0000313" key="4">
    <source>
        <dbReference type="EMBL" id="CAD8093820.1"/>
    </source>
</evidence>
<dbReference type="Pfam" id="PF01508">
    <property type="entry name" value="Paramecium_SA"/>
    <property type="match status" value="13"/>
</dbReference>
<evidence type="ECO:0000256" key="2">
    <source>
        <dbReference type="SAM" id="SignalP"/>
    </source>
</evidence>
<keyword evidence="2" id="KW-0732">Signal</keyword>
<organism evidence="4 5">
    <name type="scientific">Paramecium sonneborni</name>
    <dbReference type="NCBI Taxonomy" id="65129"/>
    <lineage>
        <taxon>Eukaryota</taxon>
        <taxon>Sar</taxon>
        <taxon>Alveolata</taxon>
        <taxon>Ciliophora</taxon>
        <taxon>Intramacronucleata</taxon>
        <taxon>Oligohymenophorea</taxon>
        <taxon>Peniculida</taxon>
        <taxon>Parameciidae</taxon>
        <taxon>Paramecium</taxon>
    </lineage>
</organism>
<feature type="domain" description="PSI" evidence="3">
    <location>
        <begin position="1615"/>
        <end position="1661"/>
    </location>
</feature>
<accession>A0A8S1NP21</accession>
<feature type="domain" description="PSI" evidence="3">
    <location>
        <begin position="487"/>
        <end position="532"/>
    </location>
</feature>
<dbReference type="EMBL" id="CAJJDN010000061">
    <property type="protein sequence ID" value="CAD8093820.1"/>
    <property type="molecule type" value="Genomic_DNA"/>
</dbReference>
<evidence type="ECO:0000259" key="3">
    <source>
        <dbReference type="SMART" id="SM00423"/>
    </source>
</evidence>
<name>A0A8S1NP21_9CILI</name>
<dbReference type="InterPro" id="IPR016201">
    <property type="entry name" value="PSI"/>
</dbReference>
<protein>
    <recommendedName>
        <fullName evidence="3">PSI domain-containing protein</fullName>
    </recommendedName>
</protein>
<keyword evidence="5" id="KW-1185">Reference proteome</keyword>
<sequence length="2177" mass="244638">MNISMYHLFLLGFILLAHCKIQRSENCSCMQLKSQNDCQQNVECQWKKEMCEKKEEVQIVESEPESIYCKGLTQEVCINKIGCAYFKQICTHFSGCTSYIYTTHEDCQLVSLQCTSDGEQCINPRECNLNKTKSLCTSVRSSSGSKKCIWENDICRDENCEEAPQYLNTDEACNQFIKGCVTDGRGCRTKRINCYYYEKDCDGMIGSDGLCESKDEKCQSKECKNAPITYYTDQQCQSFRRGCRTTGIGCTDQALKPCTTYSGDSETCLKYIGSSGRCEEGLKGKCQARKCESAPKQYNTDEQCKSYLSKCKTTGIGCVTILLNCNTYTGTKFECERRIGADGKCTGSSFEESQECKSRICSDAQLSTDNECGQFQYNCISNGIECTSFLISCLKYKGDSEKCNKYIGTEGRCTVGENGYCAVKTCQHANLKTHEECKSVQSYCLSDGYKCIKAETCLNTLQKVTCQGSLSIGGQKCQWIEQCVTNQCRSFPTKGICQRYTSNVECFWDGISCVDKQCKHASNEQKNNQQCQDFLPNCMYNGQGCVDISAPCEEYFGDEDTCTQFKGSNGKIPCVFNSATQKCRSKICQDNLYAQSQKECDGTLEGCLFTGKYGCVTQNAECKEFFGDAQKCYSLNNKCSQDLGQIGNCRPLECYDNSTALENYECNYFKPGCVNKGVGCISSTAPCTQYFGNSIQDCSNYVGNGLKCWYDQTFPSQCVVKECSHNIDAQSDFECQQFLEGCVFNEKGCQNKQLSCETYKGNEQQCSRYRGNELPCARVDYCEERKCSDVQNPLSLQECQEYLEDCVFDGMKCIQKNICYAYYGYSQEQCQILVNLDGDNCTNGEVELQCGNRKCNDATNVHSQSDCSSYRKNCIYNGVDKCEELQQSCSMYMGFSEQGCQEAINKAGQGCWYNTDGKCRDRLCTEELTEYSSDICSQHHPSCIYTGVRCTKKQNSCSDYLTLSQTECRYLKNCWKQNDFDGPCSDKSCNDSIEQPSDKNCRNHLEKCRFDGDNSCADEQEECENYTNFTINACKEVTTKSGEECWFKESSKNCVKRTCQDNLAFFSPEECVKHLHTCRYYGIRCQDAKDTCSEYTGFSKEACTYVTTKNNISCWHQYQSTICSNASCDDYIKDASIDNCVKHLPNCRFNGIKCMQARTNCNEYLGSNELCSQLTDANNNQCWYDIRNTYNTENSCIKKECSNRQNKYNLDVCSKYIGQTINTIYIPSCTYDGIKCVNIQQFCSQYIGYNSEQCLKVTTLSGEQCFQDLNNSNKICRTRVCSDNQTAINDFQCNQFLKGCKTTGKGCTESTQQCNSYRGTQSSCLKFVGNGKKCRGFDTTTQCSIRECFHDQQSSTDFECKSFMDGCVTNGKGCVSILEPCTSYVGNLEQCSKFKGNQKLCYSDSIIDSIICRDRQCSDDSKSKTDSDCFNFMPGCVTKGIGCIPDTEPCSSYFGTQAQCGKFKGDNNTKPCWNLSEATSQTRCINRECNHMPRGTNDVECNSFLEGCVSDGFQCLTQRTCSSFYGSAKTCPLFNAIDKPCKGINNTIQQCKKLQCIDAPNNYDTDDKCNQFRPGCKTTGYGCTDLNTCDMISNRLCKYRPDCLFIEGCLNNTLFCMQIRQYSQCLNNQDMKCSWDFTTKQCRNWTCTDASVLLTKHSDCQALNSQCTTTGNGCIEISQCFKYLNKQTCHSAISLGYTKQCVWEINGCRDKVCEDAPLSITEDQLCQQISPECKTSGNGCTYKNYNCENLNAKQKCVTNYQGHPCLWMNNTQSCVTFSQCSDIKKTTFKECQLYSNLCTSNGENCISLSKCSSYKNVISCNKGTDGICGWVIGQANQELGCQLFTQCSDIFGIKKEDCQYYSSTCTTDGQKCIPIGQCKSYLTIEACNTSGKDGTCFWDSQQSPPVCRIQECSDFPLISQITHEYCSQFNISLNCTTNGIKCINKQQCSTYSEQSCYEGTDGPCIFTFPINQKSGTKQCRIKECSDYIEKTTEACSKLKSGCISDGIKCLDKMNCSNYSNQISCESDGIDGICVFNGENCSLMTKCEDANRSYTACLKKPKVCRFDFDRKNDTDITSCQPITCGNSPNCSPILSFDEKEITICIQKSESECSEDDPIMLSQARCYSRSLNTYTWNTATSRCEKCIQKQVNNTNNTSKPDSYAIELTTIILVIFILKF</sequence>
<proteinExistence type="predicted"/>
<reference evidence="4" key="1">
    <citation type="submission" date="2021-01" db="EMBL/GenBank/DDBJ databases">
        <authorList>
            <consortium name="Genoscope - CEA"/>
            <person name="William W."/>
        </authorList>
    </citation>
    <scope>NUCLEOTIDE SEQUENCE</scope>
</reference>
<feature type="chain" id="PRO_5035888010" description="PSI domain-containing protein" evidence="2">
    <location>
        <begin position="20"/>
        <end position="2177"/>
    </location>
</feature>
<feature type="domain" description="PSI" evidence="3">
    <location>
        <begin position="28"/>
        <end position="70"/>
    </location>
</feature>
<evidence type="ECO:0000313" key="5">
    <source>
        <dbReference type="Proteomes" id="UP000692954"/>
    </source>
</evidence>
<dbReference type="OrthoDB" id="10045365at2759"/>
<keyword evidence="1" id="KW-0325">Glycoprotein</keyword>